<protein>
    <submittedName>
        <fullName evidence="2">Uncharacterized protein</fullName>
    </submittedName>
</protein>
<feature type="signal peptide" evidence="1">
    <location>
        <begin position="1"/>
        <end position="18"/>
    </location>
</feature>
<dbReference type="RefSeq" id="WP_343353277.1">
    <property type="nucleotide sequence ID" value="NZ_CP145316.1"/>
</dbReference>
<evidence type="ECO:0000313" key="3">
    <source>
        <dbReference type="Proteomes" id="UP001434737"/>
    </source>
</evidence>
<feature type="chain" id="PRO_5046489226" evidence="1">
    <location>
        <begin position="19"/>
        <end position="97"/>
    </location>
</feature>
<sequence>MKKIALGFLVLGLTSLSAIESAQKSEQNINLTQEDMKALFISHNVNAIVLTQEEMHNTQGQGFLASLGVGFLVDGLQWGYNCIFKGNCNDWYVSVRL</sequence>
<accession>A0ABZ3F3E4</accession>
<proteinExistence type="predicted"/>
<gene>
    <name evidence="2" type="ORF">V3I05_08050</name>
</gene>
<reference evidence="2 3" key="1">
    <citation type="submission" date="2024-02" db="EMBL/GenBank/DDBJ databases">
        <title>Genome and pathogenicity analysis of Helicobacter mastomyrinus isolated from mice.</title>
        <authorList>
            <person name="Zhu L."/>
        </authorList>
    </citation>
    <scope>NUCLEOTIDE SEQUENCE [LARGE SCALE GENOMIC DNA]</scope>
    <source>
        <strain evidence="2 3">Hm-17</strain>
    </source>
</reference>
<dbReference type="EMBL" id="CP145316">
    <property type="protein sequence ID" value="XAM17633.1"/>
    <property type="molecule type" value="Genomic_DNA"/>
</dbReference>
<dbReference type="Proteomes" id="UP001434737">
    <property type="component" value="Chromosome"/>
</dbReference>
<evidence type="ECO:0000313" key="2">
    <source>
        <dbReference type="EMBL" id="XAM17633.1"/>
    </source>
</evidence>
<keyword evidence="3" id="KW-1185">Reference proteome</keyword>
<name>A0ABZ3F3E4_9HELI</name>
<keyword evidence="1" id="KW-0732">Signal</keyword>
<evidence type="ECO:0000256" key="1">
    <source>
        <dbReference type="SAM" id="SignalP"/>
    </source>
</evidence>
<organism evidence="2 3">
    <name type="scientific">Helicobacter mastomyrinus</name>
    <dbReference type="NCBI Taxonomy" id="287948"/>
    <lineage>
        <taxon>Bacteria</taxon>
        <taxon>Pseudomonadati</taxon>
        <taxon>Campylobacterota</taxon>
        <taxon>Epsilonproteobacteria</taxon>
        <taxon>Campylobacterales</taxon>
        <taxon>Helicobacteraceae</taxon>
        <taxon>Helicobacter</taxon>
    </lineage>
</organism>